<feature type="region of interest" description="Disordered" evidence="1">
    <location>
        <begin position="15"/>
        <end position="42"/>
    </location>
</feature>
<proteinExistence type="predicted"/>
<organism evidence="2 3">
    <name type="scientific">Rhizobium esperanzae</name>
    <dbReference type="NCBI Taxonomy" id="1967781"/>
    <lineage>
        <taxon>Bacteria</taxon>
        <taxon>Pseudomonadati</taxon>
        <taxon>Pseudomonadota</taxon>
        <taxon>Alphaproteobacteria</taxon>
        <taxon>Hyphomicrobiales</taxon>
        <taxon>Rhizobiaceae</taxon>
        <taxon>Rhizobium/Agrobacterium group</taxon>
        <taxon>Rhizobium</taxon>
    </lineage>
</organism>
<protein>
    <submittedName>
        <fullName evidence="2">Uncharacterized protein</fullName>
    </submittedName>
</protein>
<reference evidence="2 3" key="1">
    <citation type="submission" date="2020-08" db="EMBL/GenBank/DDBJ databases">
        <title>Genomic Encyclopedia of Type Strains, Phase IV (KMG-V): Genome sequencing to study the core and pangenomes of soil and plant-associated prokaryotes.</title>
        <authorList>
            <person name="Whitman W."/>
        </authorList>
    </citation>
    <scope>NUCLEOTIDE SEQUENCE [LARGE SCALE GENOMIC DNA]</scope>
    <source>
        <strain evidence="2 3">SEMIA 4089</strain>
    </source>
</reference>
<sequence>MAFWSSCWMRQRNLNSPDHKKGRRANGHGGFGRGLHSSDQADGCFVFLR</sequence>
<evidence type="ECO:0000256" key="1">
    <source>
        <dbReference type="SAM" id="MobiDB-lite"/>
    </source>
</evidence>
<gene>
    <name evidence="2" type="ORF">GGD57_004698</name>
</gene>
<dbReference type="EMBL" id="JACIFY010000019">
    <property type="protein sequence ID" value="MBB4238094.1"/>
    <property type="molecule type" value="Genomic_DNA"/>
</dbReference>
<evidence type="ECO:0000313" key="3">
    <source>
        <dbReference type="Proteomes" id="UP000540909"/>
    </source>
</evidence>
<accession>A0A7W6W6U6</accession>
<dbReference type="AlphaFoldDB" id="A0A7W6W6U6"/>
<dbReference type="Proteomes" id="UP000540909">
    <property type="component" value="Unassembled WGS sequence"/>
</dbReference>
<name>A0A7W6W6U6_9HYPH</name>
<comment type="caution">
    <text evidence="2">The sequence shown here is derived from an EMBL/GenBank/DDBJ whole genome shotgun (WGS) entry which is preliminary data.</text>
</comment>
<evidence type="ECO:0000313" key="2">
    <source>
        <dbReference type="EMBL" id="MBB4238094.1"/>
    </source>
</evidence>